<dbReference type="PROSITE" id="PS51257">
    <property type="entry name" value="PROKAR_LIPOPROTEIN"/>
    <property type="match status" value="1"/>
</dbReference>
<dbReference type="PROSITE" id="PS51318">
    <property type="entry name" value="TAT"/>
    <property type="match status" value="1"/>
</dbReference>
<dbReference type="InterPro" id="IPR028081">
    <property type="entry name" value="Leu-bd"/>
</dbReference>
<evidence type="ECO:0000256" key="2">
    <source>
        <dbReference type="ARBA" id="ARBA00022729"/>
    </source>
</evidence>
<dbReference type="AlphaFoldDB" id="A0A2T4I6S3"/>
<evidence type="ECO:0000256" key="3">
    <source>
        <dbReference type="ARBA" id="ARBA00022970"/>
    </source>
</evidence>
<accession>A0A2T4I6S3</accession>
<sequence length="397" mass="40954">MAEAGSRSQPRRNFLRLAGMGLALFLAGCQAMVPKTTPPATPAPPKEETRPVGPGLPTDQERHRVALLVPMTGPNAAVGQSIANAANLALLDTGGAKVRITTYDTATGAAVAAQKALADGNRLFLGPLLADDVRAISAPARAAGVPVISFSNDATVAGNGVYLMGFSPAQSIDRAVRFARTKGISKFAGLMPTGLYGRNASNALIHAAEGAGGSVVSLQTFDRSPKSLSAAIAKLGQSGDYEAVLIADGGRIAIQAVPLIRKAGSGGAEAQVIGTELWATESTLTANPAMGGAWFASVQENMYRQLATKYRTRFGKPPYRLASLGYDAVLLTVRIAGQWKVGDRFPVKALADKDGFAGVDGAFRFGADGIAQRALAVHQIGSGGITTVSPAPRSFAE</sequence>
<keyword evidence="2" id="KW-0732">Signal</keyword>
<evidence type="ECO:0000313" key="7">
    <source>
        <dbReference type="Proteomes" id="UP000241206"/>
    </source>
</evidence>
<evidence type="ECO:0000256" key="1">
    <source>
        <dbReference type="ARBA" id="ARBA00010062"/>
    </source>
</evidence>
<comment type="caution">
    <text evidence="6">The sequence shown here is derived from an EMBL/GenBank/DDBJ whole genome shotgun (WGS) entry which is preliminary data.</text>
</comment>
<keyword evidence="7" id="KW-1185">Reference proteome</keyword>
<proteinExistence type="inferred from homology"/>
<dbReference type="InterPro" id="IPR028082">
    <property type="entry name" value="Peripla_BP_I"/>
</dbReference>
<dbReference type="EMBL" id="PHHF01000018">
    <property type="protein sequence ID" value="PTD26254.1"/>
    <property type="molecule type" value="Genomic_DNA"/>
</dbReference>
<reference evidence="6 7" key="1">
    <citation type="submission" date="2017-11" db="EMBL/GenBank/DDBJ databases">
        <title>Sphingomonas oleivorans sp. nov., isolated from oil-contaminated soil.</title>
        <authorList>
            <person name="Wang L."/>
            <person name="Chen L."/>
        </authorList>
    </citation>
    <scope>NUCLEOTIDE SEQUENCE [LARGE SCALE GENOMIC DNA]</scope>
    <source>
        <strain evidence="6 7">K101</strain>
    </source>
</reference>
<evidence type="ECO:0000256" key="4">
    <source>
        <dbReference type="SAM" id="MobiDB-lite"/>
    </source>
</evidence>
<gene>
    <name evidence="6" type="ORF">CV103_04505</name>
</gene>
<dbReference type="SUPFAM" id="SSF53822">
    <property type="entry name" value="Periplasmic binding protein-like I"/>
    <property type="match status" value="1"/>
</dbReference>
<dbReference type="PANTHER" id="PTHR30483:SF6">
    <property type="entry name" value="PERIPLASMIC BINDING PROTEIN OF ABC TRANSPORTER FOR NATURAL AMINO ACIDS"/>
    <property type="match status" value="1"/>
</dbReference>
<feature type="region of interest" description="Disordered" evidence="4">
    <location>
        <begin position="35"/>
        <end position="58"/>
    </location>
</feature>
<dbReference type="InterPro" id="IPR006311">
    <property type="entry name" value="TAT_signal"/>
</dbReference>
<dbReference type="RefSeq" id="WP_107394076.1">
    <property type="nucleotide sequence ID" value="NZ_PHHF01000018.1"/>
</dbReference>
<dbReference type="Pfam" id="PF13458">
    <property type="entry name" value="Peripla_BP_6"/>
    <property type="match status" value="1"/>
</dbReference>
<dbReference type="GO" id="GO:0006865">
    <property type="term" value="P:amino acid transport"/>
    <property type="evidence" value="ECO:0007669"/>
    <property type="project" value="UniProtKB-KW"/>
</dbReference>
<feature type="domain" description="Leucine-binding protein" evidence="5">
    <location>
        <begin position="64"/>
        <end position="384"/>
    </location>
</feature>
<dbReference type="PANTHER" id="PTHR30483">
    <property type="entry name" value="LEUCINE-SPECIFIC-BINDING PROTEIN"/>
    <property type="match status" value="1"/>
</dbReference>
<dbReference type="Gene3D" id="3.40.50.2300">
    <property type="match status" value="2"/>
</dbReference>
<protein>
    <submittedName>
        <fullName evidence="6">Penicillin-binding protein activator</fullName>
    </submittedName>
</protein>
<name>A0A2T4I6S3_9SPHN</name>
<comment type="similarity">
    <text evidence="1">Belongs to the leucine-binding protein family.</text>
</comment>
<evidence type="ECO:0000313" key="6">
    <source>
        <dbReference type="EMBL" id="PTD26254.1"/>
    </source>
</evidence>
<dbReference type="InterPro" id="IPR051010">
    <property type="entry name" value="BCAA_transport"/>
</dbReference>
<evidence type="ECO:0000259" key="5">
    <source>
        <dbReference type="Pfam" id="PF13458"/>
    </source>
</evidence>
<keyword evidence="3" id="KW-0813">Transport</keyword>
<organism evidence="6 7">
    <name type="scientific">Edaphosphingomonas fennica</name>
    <dbReference type="NCBI Taxonomy" id="114404"/>
    <lineage>
        <taxon>Bacteria</taxon>
        <taxon>Pseudomonadati</taxon>
        <taxon>Pseudomonadota</taxon>
        <taxon>Alphaproteobacteria</taxon>
        <taxon>Sphingomonadales</taxon>
        <taxon>Rhizorhabdaceae</taxon>
        <taxon>Edaphosphingomonas</taxon>
    </lineage>
</organism>
<dbReference type="CDD" id="cd06339">
    <property type="entry name" value="PBP1_YraM_LppC_lipoprotein-like"/>
    <property type="match status" value="1"/>
</dbReference>
<keyword evidence="3" id="KW-0029">Amino-acid transport</keyword>
<dbReference type="Proteomes" id="UP000241206">
    <property type="component" value="Unassembled WGS sequence"/>
</dbReference>